<dbReference type="GO" id="GO:0003677">
    <property type="term" value="F:DNA binding"/>
    <property type="evidence" value="ECO:0007669"/>
    <property type="project" value="InterPro"/>
</dbReference>
<dbReference type="GO" id="GO:0004803">
    <property type="term" value="F:transposase activity"/>
    <property type="evidence" value="ECO:0007669"/>
    <property type="project" value="InterPro"/>
</dbReference>
<dbReference type="EMBL" id="CP042434">
    <property type="protein sequence ID" value="QEC70867.1"/>
    <property type="molecule type" value="Genomic_DNA"/>
</dbReference>
<dbReference type="RefSeq" id="WP_146780127.1">
    <property type="nucleotide sequence ID" value="NZ_CP042434.1"/>
</dbReference>
<evidence type="ECO:0000313" key="2">
    <source>
        <dbReference type="EMBL" id="QEC70867.1"/>
    </source>
</evidence>
<dbReference type="OrthoDB" id="634338at2"/>
<gene>
    <name evidence="2" type="ORF">FSB73_03395</name>
</gene>
<accession>A0A5B8VGY4</accession>
<evidence type="ECO:0000313" key="3">
    <source>
        <dbReference type="Proteomes" id="UP000321291"/>
    </source>
</evidence>
<proteinExistence type="predicted"/>
<dbReference type="InterPro" id="IPR002559">
    <property type="entry name" value="Transposase_11"/>
</dbReference>
<dbReference type="SUPFAM" id="SSF53098">
    <property type="entry name" value="Ribonuclease H-like"/>
    <property type="match status" value="1"/>
</dbReference>
<dbReference type="InterPro" id="IPR012337">
    <property type="entry name" value="RNaseH-like_sf"/>
</dbReference>
<dbReference type="KEGG" id="agi:FSB73_03395"/>
<reference evidence="2 3" key="1">
    <citation type="journal article" date="2017" name="Int. J. Syst. Evol. Microbiol.">
        <title>Arachidicoccus ginsenosidivorans sp. nov., with ginsenoside-converting activity isolated from ginseng cultivating soil.</title>
        <authorList>
            <person name="Siddiqi M.Z."/>
            <person name="Aslam Z."/>
            <person name="Im W.T."/>
        </authorList>
    </citation>
    <scope>NUCLEOTIDE SEQUENCE [LARGE SCALE GENOMIC DNA]</scope>
    <source>
        <strain evidence="2 3">Gsoil 809</strain>
    </source>
</reference>
<feature type="domain" description="Transposase IS4-like" evidence="1">
    <location>
        <begin position="89"/>
        <end position="342"/>
    </location>
</feature>
<evidence type="ECO:0000259" key="1">
    <source>
        <dbReference type="Pfam" id="PF01609"/>
    </source>
</evidence>
<organism evidence="2 3">
    <name type="scientific">Arachidicoccus ginsenosidivorans</name>
    <dbReference type="NCBI Taxonomy" id="496057"/>
    <lineage>
        <taxon>Bacteria</taxon>
        <taxon>Pseudomonadati</taxon>
        <taxon>Bacteroidota</taxon>
        <taxon>Chitinophagia</taxon>
        <taxon>Chitinophagales</taxon>
        <taxon>Chitinophagaceae</taxon>
        <taxon>Arachidicoccus</taxon>
    </lineage>
</organism>
<dbReference type="AlphaFoldDB" id="A0A5B8VGY4"/>
<protein>
    <submittedName>
        <fullName evidence="2">Transposase</fullName>
    </submittedName>
</protein>
<name>A0A5B8VGY4_9BACT</name>
<dbReference type="Proteomes" id="UP000321291">
    <property type="component" value="Chromosome"/>
</dbReference>
<dbReference type="Pfam" id="PF01609">
    <property type="entry name" value="DDE_Tnp_1"/>
    <property type="match status" value="1"/>
</dbReference>
<keyword evidence="3" id="KW-1185">Reference proteome</keyword>
<dbReference type="GO" id="GO:0006313">
    <property type="term" value="P:DNA transposition"/>
    <property type="evidence" value="ECO:0007669"/>
    <property type="project" value="InterPro"/>
</dbReference>
<sequence length="393" mass="45808">MKKINSAFNKAMSFVSARIDQVSEFTKPQKKFLKWIIEIWVMLPVRHNFLNVYRYSNGQYSEKSLRNQFERKIDFPALSDSVFSPLKEKECIVAFDPSFIKKSGKKTYGKGYYWSGKDGQTLPGLEISSLALVDVSDETAYSLEAVQPPAGLKDGKQMEHYVNIIGQNKDRILKYTKYVAADAYFMKTGFIEPLLKMGIQVVTRMRQDADLKYLHKGPQKSGKGRNRIFDGKVDVKNIDKRRWEVCYQDEDVCAYESVVWCVSLKRIVKVVYLKYKKTDSYSILLSTDTELGGEKVLQYYRLRFQIEFLLRDAKQYTGLEECQARSQTKLYNHFNLSLMAVSLMKLTCWATQQNKSQIPFSMRRIKTWYYNKYITETIFSNLGIDVRPVKVCF</sequence>